<keyword evidence="1" id="KW-0677">Repeat</keyword>
<comment type="caution">
    <text evidence="4">The sequence shown here is derived from an EMBL/GenBank/DDBJ whole genome shotgun (WGS) entry which is preliminary data.</text>
</comment>
<evidence type="ECO:0008006" key="6">
    <source>
        <dbReference type="Google" id="ProtNLM"/>
    </source>
</evidence>
<dbReference type="InterPro" id="IPR036770">
    <property type="entry name" value="Ankyrin_rpt-contain_sf"/>
</dbReference>
<dbReference type="InterPro" id="IPR002110">
    <property type="entry name" value="Ankyrin_rpt"/>
</dbReference>
<dbReference type="PROSITE" id="PS50088">
    <property type="entry name" value="ANK_REPEAT"/>
    <property type="match status" value="1"/>
</dbReference>
<protein>
    <recommendedName>
        <fullName evidence="6">Ankyrin</fullName>
    </recommendedName>
</protein>
<dbReference type="PROSITE" id="PS50297">
    <property type="entry name" value="ANK_REP_REGION"/>
    <property type="match status" value="1"/>
</dbReference>
<feature type="repeat" description="ANK" evidence="3">
    <location>
        <begin position="45"/>
        <end position="71"/>
    </location>
</feature>
<accession>A0ABQ3XS94</accession>
<sequence length="642" mass="68167">MTGPARNRYVPAMAFTPIMAAVNGGDLDEVRRLLADGVNPSGGEPGTTPLHLAAKQGSLPIVELLLAAGADPLALGWSKEIPVHAATTADVARALCAASGQADGMALYQQVIHSRTEVIAVLLEYGADPNWHNVHGYTALHRATTPETARMLLAAGAVPDPANERGVTPLHDVRQPAIAAQLLAAGADPMAVDEGGRTPLHLVRDPEVMALLLDAGVPVDTPDDAGNTPLWWCLTMTVSYRNTHEIGVDAVRLLLAHGADPARRNHRGVAPVHLTHRNRSVSGEHPDEAALRDRLRPLLDVPLKVFTLVEAGRLAQYAAVVHPDGRSAVTGAAEGLIVRWSLDGDQPSPVEVVNTGEPPFHTLAGTPDGTLLALGGFANQSVHLRRWDRLDAVDHEFPLPQRSERLSFNADGSHLAAGWWSPGGGSAVAVFDVAARELLEHDALHHGANAIVFEPGGDLVVAWLGDVQTELNVIDIERFISGDYDAEVEELPLAEEYYWTDCQIDALTYAPDGKTFLASGARPEGLRWSKGEPGSVALLLAQGGKRWTLSLDAATRAAMGDFTGPLLPTSVCFTAGGTRVAVGTTGGLLLLDAATGQILEHYPQHPHIHTVHDDPHHNAVLLTTPTGLHRVRPGGNESPGER</sequence>
<evidence type="ECO:0000313" key="5">
    <source>
        <dbReference type="Proteomes" id="UP000612282"/>
    </source>
</evidence>
<dbReference type="PANTHER" id="PTHR24189">
    <property type="entry name" value="MYOTROPHIN"/>
    <property type="match status" value="1"/>
</dbReference>
<dbReference type="SUPFAM" id="SSF48403">
    <property type="entry name" value="Ankyrin repeat"/>
    <property type="match status" value="1"/>
</dbReference>
<dbReference type="EMBL" id="BOMG01000125">
    <property type="protein sequence ID" value="GID61381.1"/>
    <property type="molecule type" value="Genomic_DNA"/>
</dbReference>
<dbReference type="InterPro" id="IPR011044">
    <property type="entry name" value="Quino_amine_DH_bsu"/>
</dbReference>
<organism evidence="4 5">
    <name type="scientific">Actinoplanes couchii</name>
    <dbReference type="NCBI Taxonomy" id="403638"/>
    <lineage>
        <taxon>Bacteria</taxon>
        <taxon>Bacillati</taxon>
        <taxon>Actinomycetota</taxon>
        <taxon>Actinomycetes</taxon>
        <taxon>Micromonosporales</taxon>
        <taxon>Micromonosporaceae</taxon>
        <taxon>Actinoplanes</taxon>
    </lineage>
</organism>
<reference evidence="4 5" key="1">
    <citation type="submission" date="2021-01" db="EMBL/GenBank/DDBJ databases">
        <title>Whole genome shotgun sequence of Actinoplanes couchii NBRC 106145.</title>
        <authorList>
            <person name="Komaki H."/>
            <person name="Tamura T."/>
        </authorList>
    </citation>
    <scope>NUCLEOTIDE SEQUENCE [LARGE SCALE GENOMIC DNA]</scope>
    <source>
        <strain evidence="4 5">NBRC 106145</strain>
    </source>
</reference>
<dbReference type="Proteomes" id="UP000612282">
    <property type="component" value="Unassembled WGS sequence"/>
</dbReference>
<dbReference type="InterPro" id="IPR015943">
    <property type="entry name" value="WD40/YVTN_repeat-like_dom_sf"/>
</dbReference>
<evidence type="ECO:0000256" key="2">
    <source>
        <dbReference type="ARBA" id="ARBA00023043"/>
    </source>
</evidence>
<dbReference type="PANTHER" id="PTHR24189:SF50">
    <property type="entry name" value="ANKYRIN REPEAT AND SOCS BOX PROTEIN 2"/>
    <property type="match status" value="1"/>
</dbReference>
<dbReference type="Gene3D" id="1.25.40.20">
    <property type="entry name" value="Ankyrin repeat-containing domain"/>
    <property type="match status" value="3"/>
</dbReference>
<dbReference type="InterPro" id="IPR050745">
    <property type="entry name" value="Multifunctional_regulatory"/>
</dbReference>
<dbReference type="Pfam" id="PF12796">
    <property type="entry name" value="Ank_2"/>
    <property type="match status" value="2"/>
</dbReference>
<gene>
    <name evidence="4" type="ORF">Aco03nite_097850</name>
</gene>
<keyword evidence="2 3" id="KW-0040">ANK repeat</keyword>
<dbReference type="SUPFAM" id="SSF50969">
    <property type="entry name" value="YVTN repeat-like/Quinoprotein amine dehydrogenase"/>
    <property type="match status" value="1"/>
</dbReference>
<proteinExistence type="predicted"/>
<evidence type="ECO:0000256" key="3">
    <source>
        <dbReference type="PROSITE-ProRule" id="PRU00023"/>
    </source>
</evidence>
<dbReference type="Gene3D" id="2.130.10.10">
    <property type="entry name" value="YVTN repeat-like/Quinoprotein amine dehydrogenase"/>
    <property type="match status" value="1"/>
</dbReference>
<evidence type="ECO:0000313" key="4">
    <source>
        <dbReference type="EMBL" id="GID61381.1"/>
    </source>
</evidence>
<name>A0ABQ3XS94_9ACTN</name>
<evidence type="ECO:0000256" key="1">
    <source>
        <dbReference type="ARBA" id="ARBA00022737"/>
    </source>
</evidence>
<keyword evidence="5" id="KW-1185">Reference proteome</keyword>
<dbReference type="SMART" id="SM00248">
    <property type="entry name" value="ANK"/>
    <property type="match status" value="5"/>
</dbReference>
<dbReference type="PRINTS" id="PR01415">
    <property type="entry name" value="ANKYRIN"/>
</dbReference>